<comment type="subcellular location">
    <subcellularLocation>
        <location evidence="1 9">Cell inner membrane</location>
        <topology evidence="1 9">Single-pass membrane protein</topology>
    </subcellularLocation>
</comment>
<keyword evidence="3 9" id="KW-0813">Transport</keyword>
<feature type="domain" description="AprE-like beta-barrel" evidence="12">
    <location>
        <begin position="366"/>
        <end position="455"/>
    </location>
</feature>
<keyword evidence="6 9" id="KW-0812">Transmembrane</keyword>
<keyword evidence="8 9" id="KW-0472">Membrane</keyword>
<dbReference type="EMBL" id="PKLF01000002">
    <property type="protein sequence ID" value="MBE8611246.1"/>
    <property type="molecule type" value="Genomic_DNA"/>
</dbReference>
<dbReference type="PANTHER" id="PTHR30386:SF27">
    <property type="entry name" value="MEMBRANE FUSION PROTEIN (MFP) FAMILY PROTEIN"/>
    <property type="match status" value="1"/>
</dbReference>
<dbReference type="PROSITE" id="PS00543">
    <property type="entry name" value="HLYD_FAMILY"/>
    <property type="match status" value="1"/>
</dbReference>
<evidence type="ECO:0000259" key="11">
    <source>
        <dbReference type="Pfam" id="PF25988"/>
    </source>
</evidence>
<evidence type="ECO:0000256" key="1">
    <source>
        <dbReference type="ARBA" id="ARBA00004377"/>
    </source>
</evidence>
<dbReference type="GO" id="GO:0005886">
    <property type="term" value="C:plasma membrane"/>
    <property type="evidence" value="ECO:0007669"/>
    <property type="project" value="UniProtKB-SubCell"/>
</dbReference>
<evidence type="ECO:0000256" key="3">
    <source>
        <dbReference type="ARBA" id="ARBA00022448"/>
    </source>
</evidence>
<keyword evidence="7 9" id="KW-1133">Transmembrane helix</keyword>
<dbReference type="InterPro" id="IPR059040">
    <property type="entry name" value="HH_CyaD-like"/>
</dbReference>
<dbReference type="AlphaFoldDB" id="A0A8I0U5L9"/>
<evidence type="ECO:0000256" key="4">
    <source>
        <dbReference type="ARBA" id="ARBA00022475"/>
    </source>
</evidence>
<dbReference type="Gene3D" id="2.40.30.170">
    <property type="match status" value="1"/>
</dbReference>
<comment type="caution">
    <text evidence="13">The sequence shown here is derived from an EMBL/GenBank/DDBJ whole genome shotgun (WGS) entry which is preliminary data.</text>
</comment>
<feature type="domain" description="CyaD-like alpha-helical hairpin" evidence="11">
    <location>
        <begin position="132"/>
        <end position="325"/>
    </location>
</feature>
<gene>
    <name evidence="13" type="ORF">CYG68_02240</name>
</gene>
<name>A0A8I0U5L9_MORMO</name>
<sequence length="478" mass="54427">MNTWLMGIRDFLARYKLVWSETWNIRHQLDTPVREKDESEFLPAHLELIETPVSKRPRLVAYFIMAFLSIAIILSILGKVEIVATANGKLTLSGRSKEIKPIENSIVKKIMVSEGDFVKKGDVLLELTALGAEADTLKAQSSLLQAKLEQFRYQTLSRAIESNQLVEIKLPDDQDLRGVSDEEIFRLTSLIKEQFLTWQNQKHQKELNLNKKMSEKQAILTRINRYNSLSHIEKSRLDDFRSLLQKQAVSKHAVLEQENKYLEAFNELRVYKSQLEQIESDILLAKEDYQLVTQSLKNEVLDKLRQSTDNIRLLTLELDKNKQRQQASVITAPVTGKVQQLKVHTEGGVVTTAETLMIIVPENDILEVTALVQNKDIGFINVGQEVIIKVEAFPYTRYGYLIGKVKDINLDAIENQQLGLVFNVIISIEKNKLSIGNKNIPLSSGMAVIAEIKTGMRSIISYLLSPLEESVTESLRER</sequence>
<keyword evidence="10" id="KW-0175">Coiled coil</keyword>
<dbReference type="NCBIfam" id="TIGR01843">
    <property type="entry name" value="type_I_hlyD"/>
    <property type="match status" value="1"/>
</dbReference>
<dbReference type="Proteomes" id="UP000650477">
    <property type="component" value="Unassembled WGS sequence"/>
</dbReference>
<comment type="similarity">
    <text evidence="2 9">Belongs to the membrane fusion protein (MFP) (TC 8.A.1) family.</text>
</comment>
<dbReference type="GO" id="GO:0009306">
    <property type="term" value="P:protein secretion"/>
    <property type="evidence" value="ECO:0007669"/>
    <property type="project" value="InterPro"/>
</dbReference>
<evidence type="ECO:0000313" key="13">
    <source>
        <dbReference type="EMBL" id="MBE8611246.1"/>
    </source>
</evidence>
<dbReference type="PRINTS" id="PR01490">
    <property type="entry name" value="RTXTOXIND"/>
</dbReference>
<evidence type="ECO:0000256" key="9">
    <source>
        <dbReference type="RuleBase" id="RU365093"/>
    </source>
</evidence>
<dbReference type="RefSeq" id="WP_036414592.1">
    <property type="nucleotide sequence ID" value="NZ_CAXONK010000003.1"/>
</dbReference>
<keyword evidence="4 9" id="KW-1003">Cell membrane</keyword>
<dbReference type="InterPro" id="IPR006144">
    <property type="entry name" value="Secretion_HlyD_CS"/>
</dbReference>
<dbReference type="InterPro" id="IPR058982">
    <property type="entry name" value="Beta-barrel_AprE"/>
</dbReference>
<evidence type="ECO:0000256" key="5">
    <source>
        <dbReference type="ARBA" id="ARBA00022519"/>
    </source>
</evidence>
<feature type="coiled-coil region" evidence="10">
    <location>
        <begin position="261"/>
        <end position="288"/>
    </location>
</feature>
<proteinExistence type="inferred from homology"/>
<dbReference type="InterPro" id="IPR010129">
    <property type="entry name" value="T1SS_HlyD"/>
</dbReference>
<evidence type="ECO:0000256" key="6">
    <source>
        <dbReference type="ARBA" id="ARBA00022692"/>
    </source>
</evidence>
<evidence type="ECO:0000256" key="2">
    <source>
        <dbReference type="ARBA" id="ARBA00009477"/>
    </source>
</evidence>
<organism evidence="13 14">
    <name type="scientific">Morganella morganii</name>
    <name type="common">Proteus morganii</name>
    <dbReference type="NCBI Taxonomy" id="582"/>
    <lineage>
        <taxon>Bacteria</taxon>
        <taxon>Pseudomonadati</taxon>
        <taxon>Pseudomonadota</taxon>
        <taxon>Gammaproteobacteria</taxon>
        <taxon>Enterobacterales</taxon>
        <taxon>Morganellaceae</taxon>
        <taxon>Morganella</taxon>
    </lineage>
</organism>
<evidence type="ECO:0000256" key="8">
    <source>
        <dbReference type="ARBA" id="ARBA00023136"/>
    </source>
</evidence>
<protein>
    <recommendedName>
        <fullName evidence="9">Membrane fusion protein (MFP) family protein</fullName>
    </recommendedName>
</protein>
<dbReference type="SUPFAM" id="SSF111369">
    <property type="entry name" value="HlyD-like secretion proteins"/>
    <property type="match status" value="1"/>
</dbReference>
<evidence type="ECO:0000259" key="12">
    <source>
        <dbReference type="Pfam" id="PF26002"/>
    </source>
</evidence>
<keyword evidence="5 9" id="KW-0997">Cell inner membrane</keyword>
<evidence type="ECO:0000256" key="7">
    <source>
        <dbReference type="ARBA" id="ARBA00022989"/>
    </source>
</evidence>
<dbReference type="PANTHER" id="PTHR30386">
    <property type="entry name" value="MEMBRANE FUSION SUBUNIT OF EMRAB-TOLC MULTIDRUG EFFLUX PUMP"/>
    <property type="match status" value="1"/>
</dbReference>
<reference evidence="13" key="1">
    <citation type="submission" date="2017-12" db="EMBL/GenBank/DDBJ databases">
        <title>Genome sequencing and analysis.</title>
        <authorList>
            <person name="Huang Y.-T."/>
        </authorList>
    </citation>
    <scope>NUCLEOTIDE SEQUENCE</scope>
    <source>
        <strain evidence="13">VGH116</strain>
    </source>
</reference>
<dbReference type="InterPro" id="IPR050739">
    <property type="entry name" value="MFP"/>
</dbReference>
<accession>A0A8I0U5L9</accession>
<evidence type="ECO:0000313" key="14">
    <source>
        <dbReference type="Proteomes" id="UP000650477"/>
    </source>
</evidence>
<dbReference type="Gene3D" id="2.40.50.100">
    <property type="match status" value="1"/>
</dbReference>
<evidence type="ECO:0000256" key="10">
    <source>
        <dbReference type="SAM" id="Coils"/>
    </source>
</evidence>
<feature type="transmembrane region" description="Helical" evidence="9">
    <location>
        <begin position="59"/>
        <end position="77"/>
    </location>
</feature>
<dbReference type="Pfam" id="PF25988">
    <property type="entry name" value="HH_CyaD"/>
    <property type="match status" value="1"/>
</dbReference>
<dbReference type="Pfam" id="PF26002">
    <property type="entry name" value="Beta-barrel_AprE"/>
    <property type="match status" value="1"/>
</dbReference>